<evidence type="ECO:0000256" key="3">
    <source>
        <dbReference type="ARBA" id="ARBA00023082"/>
    </source>
</evidence>
<dbReference type="Proteomes" id="UP000017746">
    <property type="component" value="Chromosome"/>
</dbReference>
<dbReference type="GO" id="GO:0016987">
    <property type="term" value="F:sigma factor activity"/>
    <property type="evidence" value="ECO:0007669"/>
    <property type="project" value="UniProtKB-KW"/>
</dbReference>
<sequence>MNADAEDDFLTFVRLSTPSLMRVAFALTGQQQAAEDLVQTALERVATRWTRLTEPYAYARRIMYHEHISWWRRWRRQEVPVPQPEDRAAPGDLAGDVALRDDLRTALDQLGPRQRAVLVLRYLEDRSVDEVAEVLGCSAGTVRSQTSRALLRLREFTTEQVELATEGGTR</sequence>
<dbReference type="NCBIfam" id="TIGR02983">
    <property type="entry name" value="SigE-fam_strep"/>
    <property type="match status" value="1"/>
</dbReference>
<dbReference type="PANTHER" id="PTHR43133">
    <property type="entry name" value="RNA POLYMERASE ECF-TYPE SIGMA FACTO"/>
    <property type="match status" value="1"/>
</dbReference>
<dbReference type="InterPro" id="IPR039425">
    <property type="entry name" value="RNA_pol_sigma-70-like"/>
</dbReference>
<feature type="domain" description="RNA polymerase sigma-70 region 2" evidence="6">
    <location>
        <begin position="17"/>
        <end position="76"/>
    </location>
</feature>
<dbReference type="PANTHER" id="PTHR43133:SF50">
    <property type="entry name" value="ECF RNA POLYMERASE SIGMA FACTOR SIGM"/>
    <property type="match status" value="1"/>
</dbReference>
<dbReference type="OrthoDB" id="3692620at2"/>
<evidence type="ECO:0000259" key="6">
    <source>
        <dbReference type="Pfam" id="PF04542"/>
    </source>
</evidence>
<dbReference type="SUPFAM" id="SSF88659">
    <property type="entry name" value="Sigma3 and sigma4 domains of RNA polymerase sigma factors"/>
    <property type="match status" value="1"/>
</dbReference>
<keyword evidence="2" id="KW-0805">Transcription regulation</keyword>
<dbReference type="Gene3D" id="1.10.10.10">
    <property type="entry name" value="Winged helix-like DNA-binding domain superfamily/Winged helix DNA-binding domain"/>
    <property type="match status" value="1"/>
</dbReference>
<dbReference type="InterPro" id="IPR013249">
    <property type="entry name" value="RNA_pol_sigma70_r4_t2"/>
</dbReference>
<comment type="similarity">
    <text evidence="1">Belongs to the sigma-70 factor family. ECF subfamily.</text>
</comment>
<dbReference type="NCBIfam" id="TIGR02937">
    <property type="entry name" value="sigma70-ECF"/>
    <property type="match status" value="1"/>
</dbReference>
<evidence type="ECO:0000259" key="7">
    <source>
        <dbReference type="Pfam" id="PF08281"/>
    </source>
</evidence>
<dbReference type="Pfam" id="PF08281">
    <property type="entry name" value="Sigma70_r4_2"/>
    <property type="match status" value="1"/>
</dbReference>
<dbReference type="AlphaFoldDB" id="U5VSN4"/>
<name>U5VSN4_9ACTN</name>
<gene>
    <name evidence="8" type="ORF">AFR_02180</name>
</gene>
<feature type="domain" description="RNA polymerase sigma factor 70 region 4 type 2" evidence="7">
    <location>
        <begin position="101"/>
        <end position="153"/>
    </location>
</feature>
<dbReference type="InterPro" id="IPR013325">
    <property type="entry name" value="RNA_pol_sigma_r2"/>
</dbReference>
<dbReference type="CDD" id="cd06171">
    <property type="entry name" value="Sigma70_r4"/>
    <property type="match status" value="1"/>
</dbReference>
<keyword evidence="4" id="KW-0238">DNA-binding</keyword>
<dbReference type="HOGENOM" id="CLU_047691_15_4_11"/>
<evidence type="ECO:0000313" key="9">
    <source>
        <dbReference type="Proteomes" id="UP000017746"/>
    </source>
</evidence>
<dbReference type="InterPro" id="IPR014284">
    <property type="entry name" value="RNA_pol_sigma-70_dom"/>
</dbReference>
<protein>
    <submittedName>
        <fullName evidence="8">ECF subfamily RNA polymerase sigma-24 subunit</fullName>
    </submittedName>
</protein>
<dbReference type="KEGG" id="afs:AFR_02180"/>
<evidence type="ECO:0000313" key="8">
    <source>
        <dbReference type="EMBL" id="AGZ38725.1"/>
    </source>
</evidence>
<organism evidence="8 9">
    <name type="scientific">Actinoplanes friuliensis DSM 7358</name>
    <dbReference type="NCBI Taxonomy" id="1246995"/>
    <lineage>
        <taxon>Bacteria</taxon>
        <taxon>Bacillati</taxon>
        <taxon>Actinomycetota</taxon>
        <taxon>Actinomycetes</taxon>
        <taxon>Micromonosporales</taxon>
        <taxon>Micromonosporaceae</taxon>
        <taxon>Actinoplanes</taxon>
    </lineage>
</organism>
<keyword evidence="3" id="KW-0731">Sigma factor</keyword>
<keyword evidence="9" id="KW-1185">Reference proteome</keyword>
<dbReference type="InterPro" id="IPR013324">
    <property type="entry name" value="RNA_pol_sigma_r3/r4-like"/>
</dbReference>
<dbReference type="Pfam" id="PF04542">
    <property type="entry name" value="Sigma70_r2"/>
    <property type="match status" value="1"/>
</dbReference>
<evidence type="ECO:0000256" key="4">
    <source>
        <dbReference type="ARBA" id="ARBA00023125"/>
    </source>
</evidence>
<dbReference type="SUPFAM" id="SSF88946">
    <property type="entry name" value="Sigma2 domain of RNA polymerase sigma factors"/>
    <property type="match status" value="1"/>
</dbReference>
<dbReference type="InterPro" id="IPR014325">
    <property type="entry name" value="RNA_pol_sigma-E_actinobac"/>
</dbReference>
<dbReference type="eggNOG" id="COG1595">
    <property type="taxonomic scope" value="Bacteria"/>
</dbReference>
<dbReference type="InterPro" id="IPR007627">
    <property type="entry name" value="RNA_pol_sigma70_r2"/>
</dbReference>
<dbReference type="InterPro" id="IPR036388">
    <property type="entry name" value="WH-like_DNA-bd_sf"/>
</dbReference>
<evidence type="ECO:0000256" key="5">
    <source>
        <dbReference type="ARBA" id="ARBA00023163"/>
    </source>
</evidence>
<dbReference type="EMBL" id="CP006272">
    <property type="protein sequence ID" value="AGZ38725.1"/>
    <property type="molecule type" value="Genomic_DNA"/>
</dbReference>
<dbReference type="RefSeq" id="WP_023357668.1">
    <property type="nucleotide sequence ID" value="NC_022657.1"/>
</dbReference>
<keyword evidence="5" id="KW-0804">Transcription</keyword>
<dbReference type="GO" id="GO:0003677">
    <property type="term" value="F:DNA binding"/>
    <property type="evidence" value="ECO:0007669"/>
    <property type="project" value="UniProtKB-KW"/>
</dbReference>
<dbReference type="Gene3D" id="1.10.1740.10">
    <property type="match status" value="1"/>
</dbReference>
<evidence type="ECO:0000256" key="1">
    <source>
        <dbReference type="ARBA" id="ARBA00010641"/>
    </source>
</evidence>
<accession>U5VSN4</accession>
<dbReference type="PATRIC" id="fig|1246995.3.peg.441"/>
<reference evidence="8 9" key="1">
    <citation type="journal article" date="2014" name="J. Biotechnol.">
        <title>Complete genome sequence of the actinobacterium Actinoplanes friuliensis HAG 010964, producer of the lipopeptide antibiotic friulimycin.</title>
        <authorList>
            <person name="Ruckert C."/>
            <person name="Szczepanowski R."/>
            <person name="Albersmeier A."/>
            <person name="Goesmann A."/>
            <person name="Fischer N."/>
            <person name="Steinkamper A."/>
            <person name="Puhler A."/>
            <person name="Biener R."/>
            <person name="Schwartz D."/>
            <person name="Kalinowski J."/>
        </authorList>
    </citation>
    <scope>NUCLEOTIDE SEQUENCE [LARGE SCALE GENOMIC DNA]</scope>
    <source>
        <strain evidence="8 9">DSM 7358</strain>
    </source>
</reference>
<evidence type="ECO:0000256" key="2">
    <source>
        <dbReference type="ARBA" id="ARBA00023015"/>
    </source>
</evidence>
<dbReference type="GO" id="GO:0006352">
    <property type="term" value="P:DNA-templated transcription initiation"/>
    <property type="evidence" value="ECO:0007669"/>
    <property type="project" value="InterPro"/>
</dbReference>
<proteinExistence type="inferred from homology"/>
<dbReference type="STRING" id="1246995.AFR_02180"/>